<dbReference type="Proteomes" id="UP000290572">
    <property type="component" value="Unassembled WGS sequence"/>
</dbReference>
<reference evidence="2 3" key="1">
    <citation type="submission" date="2018-03" db="EMBL/GenBank/DDBJ databases">
        <title>Draft genome sequence of Rohu Carp (Labeo rohita).</title>
        <authorList>
            <person name="Das P."/>
            <person name="Kushwaha B."/>
            <person name="Joshi C.G."/>
            <person name="Kumar D."/>
            <person name="Nagpure N.S."/>
            <person name="Sahoo L."/>
            <person name="Das S.P."/>
            <person name="Bit A."/>
            <person name="Patnaik S."/>
            <person name="Meher P.K."/>
            <person name="Jayasankar P."/>
            <person name="Koringa P.G."/>
            <person name="Patel N.V."/>
            <person name="Hinsu A.T."/>
            <person name="Kumar R."/>
            <person name="Pandey M."/>
            <person name="Agarwal S."/>
            <person name="Srivastava S."/>
            <person name="Singh M."/>
            <person name="Iquebal M.A."/>
            <person name="Jaiswal S."/>
            <person name="Angadi U.B."/>
            <person name="Kumar N."/>
            <person name="Raza M."/>
            <person name="Shah T.M."/>
            <person name="Rai A."/>
            <person name="Jena J.K."/>
        </authorList>
    </citation>
    <scope>NUCLEOTIDE SEQUENCE [LARGE SCALE GENOMIC DNA]</scope>
    <source>
        <strain evidence="2">DASCIFA01</strain>
        <tissue evidence="2">Testis</tissue>
    </source>
</reference>
<name>A0A498LFY1_LABRO</name>
<keyword evidence="1" id="KW-0732">Signal</keyword>
<proteinExistence type="predicted"/>
<dbReference type="AlphaFoldDB" id="A0A498LFY1"/>
<evidence type="ECO:0000313" key="2">
    <source>
        <dbReference type="EMBL" id="RXN04315.1"/>
    </source>
</evidence>
<protein>
    <submittedName>
        <fullName evidence="2">G2/M phase-specific E3 ubiquitin-protein ligase-like isoform X1</fullName>
    </submittedName>
</protein>
<dbReference type="PANTHER" id="PTHR31025:SF27">
    <property type="entry name" value="SI:CH211-193K19.2-RELATED"/>
    <property type="match status" value="1"/>
</dbReference>
<keyword evidence="3" id="KW-1185">Reference proteome</keyword>
<sequence length="524" mass="58783">MKKKQWVLGGGLFVPVLIPGDSLGFPEAKGHPCMYELSRSTRACSNGPWPGRGGCGRRKLIVIPPEAEGYSAKNLKSVSSGGKAIFYVVPLQDSLDTSPLAPDSPHFSKMPKTTCYQCSEVMPLQMLAVHIKTCIGKLSSDDDREDQISDVWVVEDKSKISDVWVVEDKSKVEDAADTESLMMLADDIVSCGYTSQIKHELKESIIRSIVLHSTTRLIPILQQLKNGMQLYGLVDQLNKNSEVCKPLFVPGKITKPDADFIMMNCQPRYSEKGTSKQASERKVTNFFQDFLQELEVATYVCKAENAITVQTGSSVQLEIQTDKLPYFNSLVWMNDKSENIVTYIKKTGDTINAEFLCITTLHLQSRIMASLDRQSSQLLQVIMDQSLDIDIRRECLLKCLIMYLGEDASCLIKEYQADQREEAEREFEKTTMAFFVICESDALSCALDISIVTDGVEVLNELPSVACACAMMFGLIYALNLKYPEGLKYTFEAFQKVIVDMESKQMSRRVQNLSSKLQEYICFL</sequence>
<dbReference type="PANTHER" id="PTHR31025">
    <property type="entry name" value="SI:CH211-196P9.1-RELATED"/>
    <property type="match status" value="1"/>
</dbReference>
<organism evidence="2 3">
    <name type="scientific">Labeo rohita</name>
    <name type="common">Indian major carp</name>
    <name type="synonym">Cyprinus rohita</name>
    <dbReference type="NCBI Taxonomy" id="84645"/>
    <lineage>
        <taxon>Eukaryota</taxon>
        <taxon>Metazoa</taxon>
        <taxon>Chordata</taxon>
        <taxon>Craniata</taxon>
        <taxon>Vertebrata</taxon>
        <taxon>Euteleostomi</taxon>
        <taxon>Actinopterygii</taxon>
        <taxon>Neopterygii</taxon>
        <taxon>Teleostei</taxon>
        <taxon>Ostariophysi</taxon>
        <taxon>Cypriniformes</taxon>
        <taxon>Cyprinidae</taxon>
        <taxon>Labeoninae</taxon>
        <taxon>Labeonini</taxon>
        <taxon>Labeo</taxon>
    </lineage>
</organism>
<dbReference type="EMBL" id="QBIY01013451">
    <property type="protein sequence ID" value="RXN04315.1"/>
    <property type="molecule type" value="Genomic_DNA"/>
</dbReference>
<feature type="chain" id="PRO_5019767264" evidence="1">
    <location>
        <begin position="25"/>
        <end position="524"/>
    </location>
</feature>
<evidence type="ECO:0000256" key="1">
    <source>
        <dbReference type="SAM" id="SignalP"/>
    </source>
</evidence>
<feature type="signal peptide" evidence="1">
    <location>
        <begin position="1"/>
        <end position="24"/>
    </location>
</feature>
<accession>A0A498LFY1</accession>
<evidence type="ECO:0000313" key="3">
    <source>
        <dbReference type="Proteomes" id="UP000290572"/>
    </source>
</evidence>
<gene>
    <name evidence="2" type="ORF">ROHU_035171</name>
</gene>
<comment type="caution">
    <text evidence="2">The sequence shown here is derived from an EMBL/GenBank/DDBJ whole genome shotgun (WGS) entry which is preliminary data.</text>
</comment>